<keyword evidence="1" id="KW-0012">Acyltransferase</keyword>
<protein>
    <submittedName>
        <fullName evidence="1">Acyltransferase-like protein, chloroplastic</fullName>
    </submittedName>
</protein>
<comment type="caution">
    <text evidence="1">The sequence shown here is derived from an EMBL/GenBank/DDBJ whole genome shotgun (WGS) entry which is preliminary data.</text>
</comment>
<gene>
    <name evidence="1" type="ORF">M6B38_118660</name>
</gene>
<keyword evidence="1" id="KW-0808">Transferase</keyword>
<accession>A0AAX6HJH8</accession>
<organism evidence="1 2">
    <name type="scientific">Iris pallida</name>
    <name type="common">Sweet iris</name>
    <dbReference type="NCBI Taxonomy" id="29817"/>
    <lineage>
        <taxon>Eukaryota</taxon>
        <taxon>Viridiplantae</taxon>
        <taxon>Streptophyta</taxon>
        <taxon>Embryophyta</taxon>
        <taxon>Tracheophyta</taxon>
        <taxon>Spermatophyta</taxon>
        <taxon>Magnoliopsida</taxon>
        <taxon>Liliopsida</taxon>
        <taxon>Asparagales</taxon>
        <taxon>Iridaceae</taxon>
        <taxon>Iridoideae</taxon>
        <taxon>Irideae</taxon>
        <taxon>Iris</taxon>
    </lineage>
</organism>
<reference evidence="1" key="1">
    <citation type="journal article" date="2023" name="GigaByte">
        <title>Genome assembly of the bearded iris, Iris pallida Lam.</title>
        <authorList>
            <person name="Bruccoleri R.E."/>
            <person name="Oakeley E.J."/>
            <person name="Faust A.M.E."/>
            <person name="Altorfer M."/>
            <person name="Dessus-Babus S."/>
            <person name="Burckhardt D."/>
            <person name="Oertli M."/>
            <person name="Naumann U."/>
            <person name="Petersen F."/>
            <person name="Wong J."/>
        </authorList>
    </citation>
    <scope>NUCLEOTIDE SEQUENCE</scope>
    <source>
        <strain evidence="1">GSM-AAB239-AS_SAM_17_03QT</strain>
    </source>
</reference>
<dbReference type="PANTHER" id="PTHR22753:SF14">
    <property type="entry name" value="MONOACYLGLYCEROL_DIACYLGLYCEROL O-ACYLTRANSFERASE"/>
    <property type="match status" value="1"/>
</dbReference>
<reference evidence="1" key="2">
    <citation type="submission" date="2023-04" db="EMBL/GenBank/DDBJ databases">
        <authorList>
            <person name="Bruccoleri R.E."/>
            <person name="Oakeley E.J."/>
            <person name="Faust A.-M."/>
            <person name="Dessus-Babus S."/>
            <person name="Altorfer M."/>
            <person name="Burckhardt D."/>
            <person name="Oertli M."/>
            <person name="Naumann U."/>
            <person name="Petersen F."/>
            <person name="Wong J."/>
        </authorList>
    </citation>
    <scope>NUCLEOTIDE SEQUENCE</scope>
    <source>
        <strain evidence="1">GSM-AAB239-AS_SAM_17_03QT</strain>
        <tissue evidence="1">Leaf</tissue>
    </source>
</reference>
<dbReference type="GO" id="GO:0016020">
    <property type="term" value="C:membrane"/>
    <property type="evidence" value="ECO:0007669"/>
    <property type="project" value="TreeGrafter"/>
</dbReference>
<dbReference type="GO" id="GO:0016746">
    <property type="term" value="F:acyltransferase activity"/>
    <property type="evidence" value="ECO:0007669"/>
    <property type="project" value="UniProtKB-KW"/>
</dbReference>
<dbReference type="AlphaFoldDB" id="A0AAX6HJH8"/>
<sequence length="113" mass="13424">MDRRPQQTSTWKYKGWHGRGGGCQPRHVFSGVIPKVRGRFYYLFEKLIETRGMGYLKDRDSTNEVYLRIKSDVEGIISYLKTKREEDPYRSIIRRTITQYFLVDPSEVPTFEP</sequence>
<dbReference type="PANTHER" id="PTHR22753">
    <property type="entry name" value="TRANSMEMBRANE PROTEIN 68"/>
    <property type="match status" value="1"/>
</dbReference>
<dbReference type="Proteomes" id="UP001140949">
    <property type="component" value="Unassembled WGS sequence"/>
</dbReference>
<name>A0AAX6HJH8_IRIPA</name>
<dbReference type="EMBL" id="JANAVB010009198">
    <property type="protein sequence ID" value="KAJ6840787.1"/>
    <property type="molecule type" value="Genomic_DNA"/>
</dbReference>
<proteinExistence type="predicted"/>
<evidence type="ECO:0000313" key="1">
    <source>
        <dbReference type="EMBL" id="KAJ6840787.1"/>
    </source>
</evidence>
<evidence type="ECO:0000313" key="2">
    <source>
        <dbReference type="Proteomes" id="UP001140949"/>
    </source>
</evidence>
<keyword evidence="2" id="KW-1185">Reference proteome</keyword>